<evidence type="ECO:0000256" key="3">
    <source>
        <dbReference type="ARBA" id="ARBA00022679"/>
    </source>
</evidence>
<comment type="catalytic activity">
    <reaction evidence="1">
        <text>ATP + protein L-histidine = ADP + protein N-phospho-L-histidine.</text>
        <dbReference type="EC" id="2.7.13.3"/>
    </reaction>
</comment>
<evidence type="ECO:0000259" key="6">
    <source>
        <dbReference type="PROSITE" id="PS50109"/>
    </source>
</evidence>
<dbReference type="CDD" id="cd00075">
    <property type="entry name" value="HATPase"/>
    <property type="match status" value="1"/>
</dbReference>
<protein>
    <recommendedName>
        <fullName evidence="2">histidine kinase</fullName>
        <ecNumber evidence="2">2.7.13.3</ecNumber>
    </recommendedName>
</protein>
<dbReference type="Proteomes" id="UP000011524">
    <property type="component" value="Unassembled WGS sequence"/>
</dbReference>
<dbReference type="Gene3D" id="3.30.565.10">
    <property type="entry name" value="Histidine kinase-like ATPase, C-terminal domain"/>
    <property type="match status" value="1"/>
</dbReference>
<keyword evidence="4 7" id="KW-0418">Kinase</keyword>
<sequence length="525" mass="57801">MSSEVGDPVSVRYVGGRTDERTRLAVEALESESAIHSVHRSTTTVDAIEQCTSAQVDCVVCEFDAPDVDGSAVLEAVDDTTPFVAVFDTGDGSRELTALEHGATRTLRRPPDATGWPAILVSTVRDAVEQRRLVDQSGDARKRYRSLFENNPHIIWEEDYSASKQRLDEIAARVDDLEAHFEANPEVVRELMADIDIIDVNENALAYYDAPSKEALLENLDTVFTDAAYESAAGMWLALAAGETTYRWETVARTLSGERRHEIIELNVPAEYADTLERVYLTAMDITDRKRQERELQRQRDRLDEFASVASHDLRNPLTVAEGHLELAIEECDSPRLAEVANAHDRMRSLIDDLLALARDGRPINGLEPVSLSAVVDACWDTVETADATLVIDTDQTVRADEMRLKQLFENLIRNAVEHGSATSPSLSQGDAVEHGERAVTVTVGDIDDPDRRGFYVADDGPGIPPEDREAVVDTGYTTVETGTGFGLAIVRQVADAHDWDLRVTAGEGGGARFEFTGIDTSQRC</sequence>
<dbReference type="CDD" id="cd00082">
    <property type="entry name" value="HisKA"/>
    <property type="match status" value="1"/>
</dbReference>
<dbReference type="STRING" id="1227453.C444_03177"/>
<evidence type="ECO:0000256" key="5">
    <source>
        <dbReference type="ARBA" id="ARBA00023012"/>
    </source>
</evidence>
<dbReference type="SUPFAM" id="SSF55874">
    <property type="entry name" value="ATPase domain of HSP90 chaperone/DNA topoisomerase II/histidine kinase"/>
    <property type="match status" value="1"/>
</dbReference>
<dbReference type="EMBL" id="AOLY01000006">
    <property type="protein sequence ID" value="EMA33963.1"/>
    <property type="molecule type" value="Genomic_DNA"/>
</dbReference>
<dbReference type="Pfam" id="PF00512">
    <property type="entry name" value="HisKA"/>
    <property type="match status" value="1"/>
</dbReference>
<dbReference type="eggNOG" id="arCOG02333">
    <property type="taxonomic scope" value="Archaea"/>
</dbReference>
<dbReference type="InterPro" id="IPR036097">
    <property type="entry name" value="HisK_dim/P_sf"/>
</dbReference>
<dbReference type="PANTHER" id="PTHR43711:SF1">
    <property type="entry name" value="HISTIDINE KINASE 1"/>
    <property type="match status" value="1"/>
</dbReference>
<dbReference type="SUPFAM" id="SSF47384">
    <property type="entry name" value="Homodimeric domain of signal transducing histidine kinase"/>
    <property type="match status" value="1"/>
</dbReference>
<dbReference type="SMART" id="SM00387">
    <property type="entry name" value="HATPase_c"/>
    <property type="match status" value="1"/>
</dbReference>
<organism evidence="7 8">
    <name type="scientific">Haloarcula japonica (strain ATCC 49778 / DSM 6131 / JCM 7785 / NBRC 101032 / NCIMB 13157 / TR-1)</name>
    <dbReference type="NCBI Taxonomy" id="1227453"/>
    <lineage>
        <taxon>Archaea</taxon>
        <taxon>Methanobacteriati</taxon>
        <taxon>Methanobacteriota</taxon>
        <taxon>Stenosarchaea group</taxon>
        <taxon>Halobacteria</taxon>
        <taxon>Halobacteriales</taxon>
        <taxon>Haloarculaceae</taxon>
        <taxon>Haloarcula</taxon>
    </lineage>
</organism>
<dbReference type="InterPro" id="IPR003661">
    <property type="entry name" value="HisK_dim/P_dom"/>
</dbReference>
<evidence type="ECO:0000313" key="7">
    <source>
        <dbReference type="EMBL" id="EMA33963.1"/>
    </source>
</evidence>
<dbReference type="GO" id="GO:0000155">
    <property type="term" value="F:phosphorelay sensor kinase activity"/>
    <property type="evidence" value="ECO:0007669"/>
    <property type="project" value="InterPro"/>
</dbReference>
<dbReference type="SUPFAM" id="SSF55785">
    <property type="entry name" value="PYP-like sensor domain (PAS domain)"/>
    <property type="match status" value="1"/>
</dbReference>
<keyword evidence="8" id="KW-1185">Reference proteome</keyword>
<dbReference type="InterPro" id="IPR036890">
    <property type="entry name" value="HATPase_C_sf"/>
</dbReference>
<dbReference type="Gene3D" id="1.10.287.130">
    <property type="match status" value="1"/>
</dbReference>
<dbReference type="InterPro" id="IPR035965">
    <property type="entry name" value="PAS-like_dom_sf"/>
</dbReference>
<dbReference type="Gene3D" id="3.40.50.2300">
    <property type="match status" value="1"/>
</dbReference>
<reference evidence="7 8" key="1">
    <citation type="journal article" date="2014" name="PLoS Genet.">
        <title>Phylogenetically driven sequencing of extremely halophilic archaea reveals strategies for static and dynamic osmo-response.</title>
        <authorList>
            <person name="Becker E.A."/>
            <person name="Seitzer P.M."/>
            <person name="Tritt A."/>
            <person name="Larsen D."/>
            <person name="Krusor M."/>
            <person name="Yao A.I."/>
            <person name="Wu D."/>
            <person name="Madern D."/>
            <person name="Eisen J.A."/>
            <person name="Darling A.E."/>
            <person name="Facciotti M.T."/>
        </authorList>
    </citation>
    <scope>NUCLEOTIDE SEQUENCE [LARGE SCALE GENOMIC DNA]</scope>
    <source>
        <strain evidence="8">ATCC 49778 / DSM 6131 / JCM 7785 / NBRC 101032 / NCIMB 13157 / TR-1</strain>
    </source>
</reference>
<dbReference type="PROSITE" id="PS50109">
    <property type="entry name" value="HIS_KIN"/>
    <property type="match status" value="1"/>
</dbReference>
<keyword evidence="5" id="KW-0902">Two-component regulatory system</keyword>
<keyword evidence="3" id="KW-0808">Transferase</keyword>
<dbReference type="SUPFAM" id="SSF52172">
    <property type="entry name" value="CheY-like"/>
    <property type="match status" value="1"/>
</dbReference>
<evidence type="ECO:0000256" key="1">
    <source>
        <dbReference type="ARBA" id="ARBA00000085"/>
    </source>
</evidence>
<dbReference type="InterPro" id="IPR050736">
    <property type="entry name" value="Sensor_HK_Regulatory"/>
</dbReference>
<dbReference type="InterPro" id="IPR005467">
    <property type="entry name" value="His_kinase_dom"/>
</dbReference>
<feature type="domain" description="Histidine kinase" evidence="6">
    <location>
        <begin position="309"/>
        <end position="517"/>
    </location>
</feature>
<dbReference type="InterPro" id="IPR003594">
    <property type="entry name" value="HATPase_dom"/>
</dbReference>
<evidence type="ECO:0000256" key="2">
    <source>
        <dbReference type="ARBA" id="ARBA00012438"/>
    </source>
</evidence>
<evidence type="ECO:0000256" key="4">
    <source>
        <dbReference type="ARBA" id="ARBA00022777"/>
    </source>
</evidence>
<accession>M0LLK2</accession>
<comment type="caution">
    <text evidence="7">The sequence shown here is derived from an EMBL/GenBank/DDBJ whole genome shotgun (WGS) entry which is preliminary data.</text>
</comment>
<proteinExistence type="predicted"/>
<dbReference type="InterPro" id="IPR011006">
    <property type="entry name" value="CheY-like_superfamily"/>
</dbReference>
<gene>
    <name evidence="7" type="ORF">C444_03177</name>
</gene>
<dbReference type="Pfam" id="PF02518">
    <property type="entry name" value="HATPase_c"/>
    <property type="match status" value="1"/>
</dbReference>
<dbReference type="RefSeq" id="WP_004590871.1">
    <property type="nucleotide sequence ID" value="NZ_AOLY01000006.1"/>
</dbReference>
<dbReference type="SMART" id="SM00388">
    <property type="entry name" value="HisKA"/>
    <property type="match status" value="1"/>
</dbReference>
<dbReference type="EC" id="2.7.13.3" evidence="2"/>
<evidence type="ECO:0000313" key="8">
    <source>
        <dbReference type="Proteomes" id="UP000011524"/>
    </source>
</evidence>
<dbReference type="Gene3D" id="3.30.450.20">
    <property type="entry name" value="PAS domain"/>
    <property type="match status" value="1"/>
</dbReference>
<dbReference type="PATRIC" id="fig|1227453.3.peg.636"/>
<name>M0LLK2_HALJT</name>
<dbReference type="PANTHER" id="PTHR43711">
    <property type="entry name" value="TWO-COMPONENT HISTIDINE KINASE"/>
    <property type="match status" value="1"/>
</dbReference>
<dbReference type="AlphaFoldDB" id="M0LLK2"/>